<feature type="domain" description="DUF6460" evidence="2">
    <location>
        <begin position="53"/>
        <end position="88"/>
    </location>
</feature>
<dbReference type="EMBL" id="LWDL01000005">
    <property type="protein sequence ID" value="OQW53944.1"/>
    <property type="molecule type" value="Genomic_DNA"/>
</dbReference>
<accession>A0A1W9I3D8</accession>
<keyword evidence="1" id="KW-0812">Transmembrane</keyword>
<reference evidence="3 4" key="1">
    <citation type="journal article" date="2017" name="Water Res.">
        <title>Comammox in drinking water systems.</title>
        <authorList>
            <person name="Wang Y."/>
            <person name="Ma L."/>
            <person name="Mao Y."/>
            <person name="Jiang X."/>
            <person name="Xia Y."/>
            <person name="Yu K."/>
            <person name="Li B."/>
            <person name="Zhang T."/>
        </authorList>
    </citation>
    <scope>NUCLEOTIDE SEQUENCE [LARGE SCALE GENOMIC DNA]</scope>
    <source>
        <strain evidence="3">SG_bin8</strain>
    </source>
</reference>
<comment type="caution">
    <text evidence="3">The sequence shown here is derived from an EMBL/GenBank/DDBJ whole genome shotgun (WGS) entry which is preliminary data.</text>
</comment>
<organism evidence="3 4">
    <name type="scientific">Candidatus Raskinella chloraquaticus</name>
    <dbReference type="NCBI Taxonomy" id="1951219"/>
    <lineage>
        <taxon>Bacteria</taxon>
        <taxon>Pseudomonadati</taxon>
        <taxon>Pseudomonadota</taxon>
        <taxon>Alphaproteobacteria</taxon>
        <taxon>Hyphomicrobiales</taxon>
        <taxon>Phreatobacteraceae</taxon>
        <taxon>Candidatus Raskinella</taxon>
    </lineage>
</organism>
<evidence type="ECO:0000259" key="2">
    <source>
        <dbReference type="Pfam" id="PF20061"/>
    </source>
</evidence>
<dbReference type="RefSeq" id="WP_376802138.1">
    <property type="nucleotide sequence ID" value="NZ_DBNB01000034.1"/>
</dbReference>
<dbReference type="Pfam" id="PF20061">
    <property type="entry name" value="DUF6460"/>
    <property type="match status" value="1"/>
</dbReference>
<proteinExistence type="predicted"/>
<sequence>MSGTNVNGFLGGSPVRVIVQLVVLSLIVGFVLSYFDLTPLDLLDVIKRNIIRLWRTGFDALGEIGNWLLVGAVVVVPIFLVTRLFASRR</sequence>
<feature type="transmembrane region" description="Helical" evidence="1">
    <location>
        <begin position="64"/>
        <end position="86"/>
    </location>
</feature>
<evidence type="ECO:0000313" key="4">
    <source>
        <dbReference type="Proteomes" id="UP000192872"/>
    </source>
</evidence>
<keyword evidence="1" id="KW-0472">Membrane</keyword>
<dbReference type="STRING" id="1827387.A4S15_00400"/>
<name>A0A1W9I3D8_9HYPH</name>
<dbReference type="InterPro" id="IPR045594">
    <property type="entry name" value="DUF6460"/>
</dbReference>
<dbReference type="Proteomes" id="UP000192872">
    <property type="component" value="Unassembled WGS sequence"/>
</dbReference>
<protein>
    <recommendedName>
        <fullName evidence="2">DUF6460 domain-containing protein</fullName>
    </recommendedName>
</protein>
<dbReference type="AlphaFoldDB" id="A0A1W9I3D8"/>
<evidence type="ECO:0000313" key="3">
    <source>
        <dbReference type="EMBL" id="OQW53944.1"/>
    </source>
</evidence>
<evidence type="ECO:0000256" key="1">
    <source>
        <dbReference type="SAM" id="Phobius"/>
    </source>
</evidence>
<feature type="transmembrane region" description="Helical" evidence="1">
    <location>
        <begin position="17"/>
        <end position="35"/>
    </location>
</feature>
<keyword evidence="1" id="KW-1133">Transmembrane helix</keyword>
<gene>
    <name evidence="3" type="ORF">A4S15_00400</name>
</gene>